<feature type="transmembrane region" description="Helical" evidence="1">
    <location>
        <begin position="166"/>
        <end position="188"/>
    </location>
</feature>
<reference evidence="2 3" key="1">
    <citation type="submission" date="2018-03" db="EMBL/GenBank/DDBJ databases">
        <title>Genomic Encyclopedia of Archaeal and Bacterial Type Strains, Phase II (KMG-II): from individual species to whole genera.</title>
        <authorList>
            <person name="Goeker M."/>
        </authorList>
    </citation>
    <scope>NUCLEOTIDE SEQUENCE [LARGE SCALE GENOMIC DNA]</scope>
    <source>
        <strain evidence="2 3">DSM 43146</strain>
    </source>
</reference>
<keyword evidence="1" id="KW-0472">Membrane</keyword>
<feature type="transmembrane region" description="Helical" evidence="1">
    <location>
        <begin position="194"/>
        <end position="215"/>
    </location>
</feature>
<evidence type="ECO:0000313" key="2">
    <source>
        <dbReference type="EMBL" id="PRX22709.1"/>
    </source>
</evidence>
<keyword evidence="3" id="KW-1185">Reference proteome</keyword>
<dbReference type="AlphaFoldDB" id="A0A2T0KGZ7"/>
<feature type="transmembrane region" description="Helical" evidence="1">
    <location>
        <begin position="89"/>
        <end position="116"/>
    </location>
</feature>
<proteinExistence type="predicted"/>
<organism evidence="2 3">
    <name type="scientific">Actinoplanes italicus</name>
    <dbReference type="NCBI Taxonomy" id="113567"/>
    <lineage>
        <taxon>Bacteria</taxon>
        <taxon>Bacillati</taxon>
        <taxon>Actinomycetota</taxon>
        <taxon>Actinomycetes</taxon>
        <taxon>Micromonosporales</taxon>
        <taxon>Micromonosporaceae</taxon>
        <taxon>Actinoplanes</taxon>
    </lineage>
</organism>
<feature type="transmembrane region" description="Helical" evidence="1">
    <location>
        <begin position="136"/>
        <end position="159"/>
    </location>
</feature>
<keyword evidence="1" id="KW-0812">Transmembrane</keyword>
<dbReference type="OrthoDB" id="3538230at2"/>
<evidence type="ECO:0000256" key="1">
    <source>
        <dbReference type="SAM" id="Phobius"/>
    </source>
</evidence>
<name>A0A2T0KGZ7_9ACTN</name>
<keyword evidence="1" id="KW-1133">Transmembrane helix</keyword>
<comment type="caution">
    <text evidence="2">The sequence shown here is derived from an EMBL/GenBank/DDBJ whole genome shotgun (WGS) entry which is preliminary data.</text>
</comment>
<feature type="transmembrane region" description="Helical" evidence="1">
    <location>
        <begin position="57"/>
        <end position="77"/>
    </location>
</feature>
<dbReference type="RefSeq" id="WP_106317588.1">
    <property type="nucleotide sequence ID" value="NZ_BOMO01000020.1"/>
</dbReference>
<sequence length="226" mass="23452">MRRFPIARFLLSTHLPFLVMVLAGSYLLVAVILGVAVLVSGPASVSAVDVAGQVLHWLAVGYGYGAPALLATVVVHGRTRREFVAQHPVYQLVAAVVLAALITGVYAAEAALYSAAGWTQAMQPDRPFAAGDYPMIFLANVSMLSIALVTGSFAGVAVYRRDGAGALALVPAAGLLVYGGAVHGFFSLPFAQQGLPMAVTLPAVAAGWVLLWACAREVPLGNRVPA</sequence>
<evidence type="ECO:0008006" key="4">
    <source>
        <dbReference type="Google" id="ProtNLM"/>
    </source>
</evidence>
<evidence type="ECO:0000313" key="3">
    <source>
        <dbReference type="Proteomes" id="UP000239415"/>
    </source>
</evidence>
<dbReference type="EMBL" id="PVMZ01000004">
    <property type="protein sequence ID" value="PRX22709.1"/>
    <property type="molecule type" value="Genomic_DNA"/>
</dbReference>
<gene>
    <name evidence="2" type="ORF">CLV67_104237</name>
</gene>
<accession>A0A2T0KGZ7</accession>
<dbReference type="Proteomes" id="UP000239415">
    <property type="component" value="Unassembled WGS sequence"/>
</dbReference>
<protein>
    <recommendedName>
        <fullName evidence="4">DUF4386 family protein</fullName>
    </recommendedName>
</protein>